<feature type="transmembrane region" description="Helical" evidence="1">
    <location>
        <begin position="59"/>
        <end position="80"/>
    </location>
</feature>
<keyword evidence="1" id="KW-1133">Transmembrane helix</keyword>
<keyword evidence="1" id="KW-0812">Transmembrane</keyword>
<feature type="transmembrane region" description="Helical" evidence="1">
    <location>
        <begin position="29"/>
        <end position="47"/>
    </location>
</feature>
<keyword evidence="1" id="KW-0472">Membrane</keyword>
<sequence>MGSESATERNRLGPDHPFRVLYAQAGKRWLIFLAALAALIWLGLFAGTVRNPGGVKRRWAVVASRAMAAVGGIIVVRLLLFSDEERVPVLYMRADAISNEALAAWIGRLRGREDLVVPLSDVMAFMADRRYVPKGGLGLVLKAGTIEEAETLASIAGDIEITILLPAGTFDKIEQDGMQLPDSVAIGMVLDSGLASKEDLRAALKRFAKGARLHLGKSPVCVAPGDDAVTDPDVLAGAGGYASYLGGGGYNRFGDRPYLIRPLDLTPVISLGRMTGLNTRVYAGMFRGGHIWWPLAALLKAIGASPGWR</sequence>
<gene>
    <name evidence="2" type="ORF">ACFL2Z_02745</name>
</gene>
<keyword evidence="3" id="KW-1185">Reference proteome</keyword>
<evidence type="ECO:0000313" key="2">
    <source>
        <dbReference type="EMBL" id="MFC1799810.1"/>
    </source>
</evidence>
<comment type="caution">
    <text evidence="2">The sequence shown here is derived from an EMBL/GenBank/DDBJ whole genome shotgun (WGS) entry which is preliminary data.</text>
</comment>
<reference evidence="2 3" key="1">
    <citation type="submission" date="2024-09" db="EMBL/GenBank/DDBJ databases">
        <authorList>
            <person name="D'Angelo T."/>
        </authorList>
    </citation>
    <scope>NUCLEOTIDE SEQUENCE [LARGE SCALE GENOMIC DNA]</scope>
    <source>
        <strain evidence="2">SAG AM-311-F02</strain>
    </source>
</reference>
<protein>
    <recommendedName>
        <fullName evidence="4">ABC-type uncharacterized transport system domain-containing protein</fullName>
    </recommendedName>
</protein>
<evidence type="ECO:0008006" key="4">
    <source>
        <dbReference type="Google" id="ProtNLM"/>
    </source>
</evidence>
<evidence type="ECO:0000256" key="1">
    <source>
        <dbReference type="SAM" id="Phobius"/>
    </source>
</evidence>
<name>A0ABV6YP10_UNCEI</name>
<evidence type="ECO:0000313" key="3">
    <source>
        <dbReference type="Proteomes" id="UP001594288"/>
    </source>
</evidence>
<dbReference type="EMBL" id="JBHPEI010000033">
    <property type="protein sequence ID" value="MFC1799810.1"/>
    <property type="molecule type" value="Genomic_DNA"/>
</dbReference>
<organism evidence="2 3">
    <name type="scientific">Eiseniibacteriota bacterium</name>
    <dbReference type="NCBI Taxonomy" id="2212470"/>
    <lineage>
        <taxon>Bacteria</taxon>
        <taxon>Candidatus Eiseniibacteriota</taxon>
    </lineage>
</organism>
<dbReference type="Proteomes" id="UP001594288">
    <property type="component" value="Unassembled WGS sequence"/>
</dbReference>
<accession>A0ABV6YP10</accession>
<proteinExistence type="predicted"/>